<sequence>MTGNQGVQYAKKFMDLVLLTLRYGYSWPGGSIASRDIMVGTKSKNGLLPCTTDQNKQQSRGENAILKERTCGPERPIVTDWALVGPSSLGKTRISLYGLARLTPSRWAPETPSTWQPVSLSAVLRKGLGLSGGADLFTGPRNREKRARPSEAFKSSRDKKRDRKPVWGPNRRIAPGTG</sequence>
<dbReference type="EMBL" id="JAHXZJ010001864">
    <property type="protein sequence ID" value="KAH0548745.1"/>
    <property type="molecule type" value="Genomic_DNA"/>
</dbReference>
<organism evidence="2 3">
    <name type="scientific">Cotesia glomerata</name>
    <name type="common">Lepidopteran parasitic wasp</name>
    <name type="synonym">Apanteles glomeratus</name>
    <dbReference type="NCBI Taxonomy" id="32391"/>
    <lineage>
        <taxon>Eukaryota</taxon>
        <taxon>Metazoa</taxon>
        <taxon>Ecdysozoa</taxon>
        <taxon>Arthropoda</taxon>
        <taxon>Hexapoda</taxon>
        <taxon>Insecta</taxon>
        <taxon>Pterygota</taxon>
        <taxon>Neoptera</taxon>
        <taxon>Endopterygota</taxon>
        <taxon>Hymenoptera</taxon>
        <taxon>Apocrita</taxon>
        <taxon>Ichneumonoidea</taxon>
        <taxon>Braconidae</taxon>
        <taxon>Microgastrinae</taxon>
        <taxon>Cotesia</taxon>
    </lineage>
</organism>
<proteinExistence type="predicted"/>
<feature type="region of interest" description="Disordered" evidence="1">
    <location>
        <begin position="133"/>
        <end position="178"/>
    </location>
</feature>
<name>A0AAV7I8V4_COTGL</name>
<accession>A0AAV7I8V4</accession>
<keyword evidence="3" id="KW-1185">Reference proteome</keyword>
<dbReference type="AlphaFoldDB" id="A0AAV7I8V4"/>
<dbReference type="Proteomes" id="UP000826195">
    <property type="component" value="Unassembled WGS sequence"/>
</dbReference>
<evidence type="ECO:0000313" key="2">
    <source>
        <dbReference type="EMBL" id="KAH0548745.1"/>
    </source>
</evidence>
<evidence type="ECO:0000313" key="3">
    <source>
        <dbReference type="Proteomes" id="UP000826195"/>
    </source>
</evidence>
<feature type="compositionally biased region" description="Basic and acidic residues" evidence="1">
    <location>
        <begin position="147"/>
        <end position="156"/>
    </location>
</feature>
<evidence type="ECO:0000256" key="1">
    <source>
        <dbReference type="SAM" id="MobiDB-lite"/>
    </source>
</evidence>
<comment type="caution">
    <text evidence="2">The sequence shown here is derived from an EMBL/GenBank/DDBJ whole genome shotgun (WGS) entry which is preliminary data.</text>
</comment>
<reference evidence="2 3" key="1">
    <citation type="journal article" date="2021" name="J. Hered.">
        <title>A chromosome-level genome assembly of the parasitoid wasp, Cotesia glomerata (Hymenoptera: Braconidae).</title>
        <authorList>
            <person name="Pinto B.J."/>
            <person name="Weis J.J."/>
            <person name="Gamble T."/>
            <person name="Ode P.J."/>
            <person name="Paul R."/>
            <person name="Zaspel J.M."/>
        </authorList>
    </citation>
    <scope>NUCLEOTIDE SEQUENCE [LARGE SCALE GENOMIC DNA]</scope>
    <source>
        <strain evidence="2">CgM1</strain>
    </source>
</reference>
<protein>
    <submittedName>
        <fullName evidence="2">Uncharacterized protein</fullName>
    </submittedName>
</protein>
<gene>
    <name evidence="2" type="ORF">KQX54_002029</name>
</gene>